<sequence>MNDGVSPNLSTTEETPSTPGWVESSLDAILATLPYGGTKLAPFRASYLDCLARCGRAGDLDREHDACRKGLLRALQDGLGLDTTGQRALEQKLEKLELDISADI</sequence>
<accession>A0A939KKZ4</accession>
<evidence type="ECO:0000313" key="2">
    <source>
        <dbReference type="EMBL" id="MBO1323738.1"/>
    </source>
</evidence>
<evidence type="ECO:0000256" key="1">
    <source>
        <dbReference type="SAM" id="MobiDB-lite"/>
    </source>
</evidence>
<gene>
    <name evidence="2" type="ORF">J2D77_01030</name>
</gene>
<dbReference type="RefSeq" id="WP_207844238.1">
    <property type="nucleotide sequence ID" value="NZ_JAFVMH010000001.1"/>
</dbReference>
<dbReference type="EMBL" id="JAFVMH010000001">
    <property type="protein sequence ID" value="MBO1323738.1"/>
    <property type="molecule type" value="Genomic_DNA"/>
</dbReference>
<comment type="caution">
    <text evidence="2">The sequence shown here is derived from an EMBL/GenBank/DDBJ whole genome shotgun (WGS) entry which is preliminary data.</text>
</comment>
<protein>
    <submittedName>
        <fullName evidence="2">Uncharacterized protein</fullName>
    </submittedName>
</protein>
<evidence type="ECO:0000313" key="3">
    <source>
        <dbReference type="Proteomes" id="UP000664073"/>
    </source>
</evidence>
<dbReference type="AlphaFoldDB" id="A0A939KKZ4"/>
<organism evidence="2 3">
    <name type="scientific">Acetobacter garciniae</name>
    <dbReference type="NCBI Taxonomy" id="2817435"/>
    <lineage>
        <taxon>Bacteria</taxon>
        <taxon>Pseudomonadati</taxon>
        <taxon>Pseudomonadota</taxon>
        <taxon>Alphaproteobacteria</taxon>
        <taxon>Acetobacterales</taxon>
        <taxon>Acetobacteraceae</taxon>
        <taxon>Acetobacter</taxon>
    </lineage>
</organism>
<dbReference type="Proteomes" id="UP000664073">
    <property type="component" value="Unassembled WGS sequence"/>
</dbReference>
<name>A0A939KKZ4_9PROT</name>
<keyword evidence="3" id="KW-1185">Reference proteome</keyword>
<feature type="region of interest" description="Disordered" evidence="1">
    <location>
        <begin position="1"/>
        <end position="21"/>
    </location>
</feature>
<reference evidence="2" key="1">
    <citation type="submission" date="2021-03" db="EMBL/GenBank/DDBJ databases">
        <title>The complete genome sequence of Acetobacter sp. TBRC 12339.</title>
        <authorList>
            <person name="Charoenyingcharoen P."/>
            <person name="Yukphan P."/>
        </authorList>
    </citation>
    <scope>NUCLEOTIDE SEQUENCE</scope>
    <source>
        <strain evidence="2">TBRC 12339</strain>
    </source>
</reference>
<feature type="compositionally biased region" description="Polar residues" evidence="1">
    <location>
        <begin position="1"/>
        <end position="18"/>
    </location>
</feature>
<proteinExistence type="predicted"/>